<sequence length="789" mass="87010">MSLESPNEDRRVYFSGKIDYLTDPRLPKLTFISIKKHVEATFASRGLPSVELKKKLLGCATKFAIVAVADEYSVELDTLLDEVGPIKAFTPGFKNVDRKLHEAKAEDERRKKLESVARSVEMTARLDREKFEEEAIMLRQQAAADIAKFKQERVVNLSGEYEKFKQLRAAEIKQLRAAEMKAGRERLEHVLADSLLEAIAAARVPKGTLQLPVRSHARRMPSGQRGMSRAMLRAIRGFYGPRGALGKLMGDLIIEEGFEASVCALTRSTGLSLIESLALMAEKRGEDASALIGLATTFFSYSWTGTPLGDMLDAVERKLDELEATDGVTRFVWIDIFAASQTLLAGEFAGAEDFVWGSEDFKERKEDTDHVFADAMAAISEILLYCSPLTAEWLAPNQPYFLPKRGEPPVGWMRRGPGAMTRAWCLFELVKALAKGATLHVVLAPADVDGFEALLTTRFDEIESIVAGIDAADAQISKIEDRDYILAEVAKLEGGIGAVTKAVCAKMREWLAAEGHAALMRMPGEKRATSKLQDALARLLQVQGKLIESEPLLREALEARRAAFGDRHPDTLESINHLGSLLFDKGKLDEAATLLREALENSRATLGDRHRTTLDSINHLGRLLHVRGKLVETAPLYREALEVSRATLGDRHPDTLTSINNLGRLFKDQGKLDEAAPLFREALEASRATLGDRHATTLLSINNLGLLLKDQGKLDKAAPLLKEAVEARRATLGDQHPQTLFSINNLGLLLQAQGKLDEAAPLLQEALEARRATLPYQHAQTLFSISNMG</sequence>
<feature type="repeat" description="TPR" evidence="1">
    <location>
        <begin position="656"/>
        <end position="689"/>
    </location>
</feature>
<name>A0A0M0J553_9EUKA</name>
<dbReference type="InterPro" id="IPR053137">
    <property type="entry name" value="NLR-like"/>
</dbReference>
<dbReference type="PANTHER" id="PTHR46082">
    <property type="entry name" value="ATP/GTP-BINDING PROTEIN-RELATED"/>
    <property type="match status" value="1"/>
</dbReference>
<keyword evidence="1" id="KW-0802">TPR repeat</keyword>
<dbReference type="Gene3D" id="1.25.40.10">
    <property type="entry name" value="Tetratricopeptide repeat domain"/>
    <property type="match status" value="2"/>
</dbReference>
<dbReference type="InterPro" id="IPR011990">
    <property type="entry name" value="TPR-like_helical_dom_sf"/>
</dbReference>
<accession>A0A0M0J553</accession>
<dbReference type="SUPFAM" id="SSF48452">
    <property type="entry name" value="TPR-like"/>
    <property type="match status" value="2"/>
</dbReference>
<reference evidence="3" key="1">
    <citation type="journal article" date="2015" name="PLoS Genet.">
        <title>Genome Sequence and Transcriptome Analyses of Chrysochromulina tobin: Metabolic Tools for Enhanced Algal Fitness in the Prominent Order Prymnesiales (Haptophyceae).</title>
        <authorList>
            <person name="Hovde B.T."/>
            <person name="Deodato C.R."/>
            <person name="Hunsperger H.M."/>
            <person name="Ryken S.A."/>
            <person name="Yost W."/>
            <person name="Jha R.K."/>
            <person name="Patterson J."/>
            <person name="Monnat R.J. Jr."/>
            <person name="Barlow S.B."/>
            <person name="Starkenburg S.R."/>
            <person name="Cattolico R.A."/>
        </authorList>
    </citation>
    <scope>NUCLEOTIDE SEQUENCE</scope>
    <source>
        <strain evidence="3">CCMP291</strain>
    </source>
</reference>
<dbReference type="InterPro" id="IPR019734">
    <property type="entry name" value="TPR_rpt"/>
</dbReference>
<dbReference type="SMART" id="SM00028">
    <property type="entry name" value="TPR"/>
    <property type="match status" value="5"/>
</dbReference>
<evidence type="ECO:0000313" key="3">
    <source>
        <dbReference type="Proteomes" id="UP000037460"/>
    </source>
</evidence>
<protein>
    <submittedName>
        <fullName evidence="2">Tpr repeat-containing protein</fullName>
    </submittedName>
</protein>
<dbReference type="PANTHER" id="PTHR46082:SF6">
    <property type="entry name" value="AAA+ ATPASE DOMAIN-CONTAINING PROTEIN-RELATED"/>
    <property type="match status" value="1"/>
</dbReference>
<dbReference type="OrthoDB" id="5986190at2759"/>
<comment type="caution">
    <text evidence="2">The sequence shown here is derived from an EMBL/GenBank/DDBJ whole genome shotgun (WGS) entry which is preliminary data.</text>
</comment>
<dbReference type="Proteomes" id="UP000037460">
    <property type="component" value="Unassembled WGS sequence"/>
</dbReference>
<evidence type="ECO:0000313" key="2">
    <source>
        <dbReference type="EMBL" id="KOO21343.1"/>
    </source>
</evidence>
<dbReference type="PROSITE" id="PS50005">
    <property type="entry name" value="TPR"/>
    <property type="match status" value="1"/>
</dbReference>
<keyword evidence="3" id="KW-1185">Reference proteome</keyword>
<organism evidence="2 3">
    <name type="scientific">Chrysochromulina tobinii</name>
    <dbReference type="NCBI Taxonomy" id="1460289"/>
    <lineage>
        <taxon>Eukaryota</taxon>
        <taxon>Haptista</taxon>
        <taxon>Haptophyta</taxon>
        <taxon>Prymnesiophyceae</taxon>
        <taxon>Prymnesiales</taxon>
        <taxon>Chrysochromulinaceae</taxon>
        <taxon>Chrysochromulina</taxon>
    </lineage>
</organism>
<gene>
    <name evidence="2" type="ORF">Ctob_002035</name>
</gene>
<dbReference type="Pfam" id="PF13424">
    <property type="entry name" value="TPR_12"/>
    <property type="match status" value="3"/>
</dbReference>
<dbReference type="AlphaFoldDB" id="A0A0M0J553"/>
<proteinExistence type="predicted"/>
<dbReference type="EMBL" id="JWZX01003370">
    <property type="protein sequence ID" value="KOO21343.1"/>
    <property type="molecule type" value="Genomic_DNA"/>
</dbReference>
<evidence type="ECO:0000256" key="1">
    <source>
        <dbReference type="PROSITE-ProRule" id="PRU00339"/>
    </source>
</evidence>